<feature type="non-terminal residue" evidence="16">
    <location>
        <position position="1"/>
    </location>
</feature>
<dbReference type="SUPFAM" id="SSF53474">
    <property type="entry name" value="alpha/beta-Hydrolases"/>
    <property type="match status" value="1"/>
</dbReference>
<dbReference type="InterPro" id="IPR001563">
    <property type="entry name" value="Peptidase_S10"/>
</dbReference>
<gene>
    <name evidence="16" type="ORF">PPACK8108_LOCUS25010</name>
</gene>
<comment type="subcellular location">
    <subcellularLocation>
        <location evidence="2">Golgi apparatus</location>
        <location evidence="2">trans-Golgi network membrane</location>
        <topology evidence="2">Single-pass type I membrane protein</topology>
    </subcellularLocation>
</comment>
<evidence type="ECO:0000256" key="4">
    <source>
        <dbReference type="ARBA" id="ARBA00022645"/>
    </source>
</evidence>
<keyword evidence="9 14" id="KW-0378">Hydrolase</keyword>
<dbReference type="GO" id="GO:0006915">
    <property type="term" value="P:apoptotic process"/>
    <property type="evidence" value="ECO:0007669"/>
    <property type="project" value="UniProtKB-KW"/>
</dbReference>
<evidence type="ECO:0000256" key="11">
    <source>
        <dbReference type="ARBA" id="ARBA00023034"/>
    </source>
</evidence>
<dbReference type="EC" id="3.4.16.-" evidence="14"/>
<accession>A0AAV0BRW3</accession>
<feature type="non-terminal residue" evidence="16">
    <location>
        <position position="500"/>
    </location>
</feature>
<keyword evidence="12 15" id="KW-0472">Membrane</keyword>
<keyword evidence="6 15" id="KW-0812">Transmembrane</keyword>
<keyword evidence="4 14" id="KW-0121">Carboxypeptidase</keyword>
<dbReference type="Proteomes" id="UP001153365">
    <property type="component" value="Unassembled WGS sequence"/>
</dbReference>
<comment type="caution">
    <text evidence="16">The sequence shown here is derived from an EMBL/GenBank/DDBJ whole genome shotgun (WGS) entry which is preliminary data.</text>
</comment>
<evidence type="ECO:0000256" key="6">
    <source>
        <dbReference type="ARBA" id="ARBA00022692"/>
    </source>
</evidence>
<evidence type="ECO:0000256" key="15">
    <source>
        <dbReference type="SAM" id="Phobius"/>
    </source>
</evidence>
<keyword evidence="8" id="KW-0732">Signal</keyword>
<keyword evidence="13" id="KW-0325">Glycoprotein</keyword>
<evidence type="ECO:0000256" key="5">
    <source>
        <dbReference type="ARBA" id="ARBA00022670"/>
    </source>
</evidence>
<dbReference type="GO" id="GO:0005802">
    <property type="term" value="C:trans-Golgi network"/>
    <property type="evidence" value="ECO:0007669"/>
    <property type="project" value="TreeGrafter"/>
</dbReference>
<evidence type="ECO:0000256" key="3">
    <source>
        <dbReference type="ARBA" id="ARBA00009431"/>
    </source>
</evidence>
<dbReference type="PROSITE" id="PS00131">
    <property type="entry name" value="CARBOXYPEPT_SER_SER"/>
    <property type="match status" value="1"/>
</dbReference>
<evidence type="ECO:0000256" key="13">
    <source>
        <dbReference type="ARBA" id="ARBA00023180"/>
    </source>
</evidence>
<dbReference type="Gene3D" id="3.40.50.1820">
    <property type="entry name" value="alpha/beta hydrolase"/>
    <property type="match status" value="1"/>
</dbReference>
<evidence type="ECO:0000313" key="17">
    <source>
        <dbReference type="Proteomes" id="UP001153365"/>
    </source>
</evidence>
<evidence type="ECO:0000256" key="7">
    <source>
        <dbReference type="ARBA" id="ARBA00022703"/>
    </source>
</evidence>
<proteinExistence type="inferred from homology"/>
<dbReference type="Pfam" id="PF00450">
    <property type="entry name" value="Peptidase_S10"/>
    <property type="match status" value="1"/>
</dbReference>
<dbReference type="InterPro" id="IPR018202">
    <property type="entry name" value="Ser_caboxypep_ser_AS"/>
</dbReference>
<evidence type="ECO:0000256" key="12">
    <source>
        <dbReference type="ARBA" id="ARBA00023136"/>
    </source>
</evidence>
<evidence type="ECO:0000256" key="14">
    <source>
        <dbReference type="RuleBase" id="RU361156"/>
    </source>
</evidence>
<name>A0AAV0BRW3_PHAPC</name>
<keyword evidence="5 14" id="KW-0645">Protease</keyword>
<dbReference type="GO" id="GO:0004185">
    <property type="term" value="F:serine-type carboxypeptidase activity"/>
    <property type="evidence" value="ECO:0007669"/>
    <property type="project" value="UniProtKB-UniRule"/>
</dbReference>
<evidence type="ECO:0000256" key="10">
    <source>
        <dbReference type="ARBA" id="ARBA00022989"/>
    </source>
</evidence>
<keyword evidence="7" id="KW-0053">Apoptosis</keyword>
<sequence length="500" mass="56105">HLWFWLIRSNHIPKRQKFVIWFNGGPGCSSLEGAFLEIGPFRVTDPSETDGSVKLVNSPISWSEYTTLLFIDQPAGSGFSYVNDREHVEELSEVADQLVTFLGNFYTHFPEYSNVDTYLAGESYAGQYIPYMARAILDKTTLETPLKGIIIGNAWLNPFVQYPAYLDYLFEKELIVKGSEKGYEAEKAFEGCKRALASEGGDQKVLITECEFALQSILNKASKTVDGLEMTPIPFNVTQFTTEKHPKWPKGTLNVLKYLQQDDVVKAFHADRKKSKWVDCNSTVADEMWTPKSLPSSTLIPNLVSKIKVLFYAGDQDYMCNALGINRSISIMSWNGQTGWGTDSDGNMVQDQDYVINGVKEGSWIQARGMSYVKFDRASHMVPTDLPFATHDMLLRFLEIDPLSSAGPAGQIPSQLGTNGSQIILAKTHRNGSVLMDEIDPKLLKVEPKPLPIGSAPVLETIEEREAYYGPRQTITLLIVMCGSLFGIIVLIKLRRRRRR</sequence>
<organism evidence="16 17">
    <name type="scientific">Phakopsora pachyrhizi</name>
    <name type="common">Asian soybean rust disease fungus</name>
    <dbReference type="NCBI Taxonomy" id="170000"/>
    <lineage>
        <taxon>Eukaryota</taxon>
        <taxon>Fungi</taxon>
        <taxon>Dikarya</taxon>
        <taxon>Basidiomycota</taxon>
        <taxon>Pucciniomycotina</taxon>
        <taxon>Pucciniomycetes</taxon>
        <taxon>Pucciniales</taxon>
        <taxon>Phakopsoraceae</taxon>
        <taxon>Phakopsora</taxon>
    </lineage>
</organism>
<evidence type="ECO:0000256" key="9">
    <source>
        <dbReference type="ARBA" id="ARBA00022801"/>
    </source>
</evidence>
<dbReference type="EMBL" id="CALTRL010006143">
    <property type="protein sequence ID" value="CAH7689852.1"/>
    <property type="molecule type" value="Genomic_DNA"/>
</dbReference>
<evidence type="ECO:0000256" key="1">
    <source>
        <dbReference type="ARBA" id="ARBA00001003"/>
    </source>
</evidence>
<keyword evidence="10 15" id="KW-1133">Transmembrane helix</keyword>
<dbReference type="PANTHER" id="PTHR11802:SF190">
    <property type="entry name" value="PHEROMONE-PROCESSING CARBOXYPEPTIDASE KEX1"/>
    <property type="match status" value="1"/>
</dbReference>
<keyword evidence="11" id="KW-0333">Golgi apparatus</keyword>
<evidence type="ECO:0000256" key="8">
    <source>
        <dbReference type="ARBA" id="ARBA00022729"/>
    </source>
</evidence>
<evidence type="ECO:0000256" key="2">
    <source>
        <dbReference type="ARBA" id="ARBA00004393"/>
    </source>
</evidence>
<keyword evidence="17" id="KW-1185">Reference proteome</keyword>
<dbReference type="GO" id="GO:0006508">
    <property type="term" value="P:proteolysis"/>
    <property type="evidence" value="ECO:0007669"/>
    <property type="project" value="UniProtKB-KW"/>
</dbReference>
<dbReference type="PANTHER" id="PTHR11802">
    <property type="entry name" value="SERINE PROTEASE FAMILY S10 SERINE CARBOXYPEPTIDASE"/>
    <property type="match status" value="1"/>
</dbReference>
<feature type="transmembrane region" description="Helical" evidence="15">
    <location>
        <begin position="475"/>
        <end position="494"/>
    </location>
</feature>
<reference evidence="16" key="1">
    <citation type="submission" date="2022-06" db="EMBL/GenBank/DDBJ databases">
        <authorList>
            <consortium name="SYNGENTA / RWTH Aachen University"/>
        </authorList>
    </citation>
    <scope>NUCLEOTIDE SEQUENCE</scope>
</reference>
<protein>
    <recommendedName>
        <fullName evidence="14">Carboxypeptidase</fullName>
        <ecNumber evidence="14">3.4.16.-</ecNumber>
    </recommendedName>
</protein>
<dbReference type="PRINTS" id="PR00724">
    <property type="entry name" value="CRBOXYPTASEC"/>
</dbReference>
<dbReference type="InterPro" id="IPR029058">
    <property type="entry name" value="AB_hydrolase_fold"/>
</dbReference>
<comment type="similarity">
    <text evidence="3 14">Belongs to the peptidase S10 family.</text>
</comment>
<evidence type="ECO:0000313" key="16">
    <source>
        <dbReference type="EMBL" id="CAH7689852.1"/>
    </source>
</evidence>
<dbReference type="AlphaFoldDB" id="A0AAV0BRW3"/>
<comment type="catalytic activity">
    <reaction evidence="1">
        <text>Preferential release of a C-terminal arginine or lysine residue.</text>
        <dbReference type="EC" id="3.4.16.6"/>
    </reaction>
</comment>